<evidence type="ECO:0000313" key="2">
    <source>
        <dbReference type="Proteomes" id="UP000789920"/>
    </source>
</evidence>
<feature type="non-terminal residue" evidence="1">
    <location>
        <position position="1"/>
    </location>
</feature>
<sequence>ESVTTTNDNMNIVSDIPVVSKKPSVKLPSPVKPYFLQKTIDGKSLIIRYYDPISSHDVIKSIIQKAFAIIQKDVRNLFEQIFSKIFITLDIWTSRANVPFICITAYWIDNNWNLKNILLDICMLLYPHTGEEIDTKLCFVFAAFNITDKILCATTNRGSNMILAIRFLKDNLVLKNYNFYFQSCHCLAYILNLIVTTGLLSIKPSIEKVRNFVNVISSLSSITQDFKKLGQLVGEGEATCKILQRNKNLGKFKLTPQEETNLQAVTHFLKPFYETTNVLSGSTYTTLGILILLIDDIVDNISSCIQDSASPEFLKTAATQMAEKIQKYTNEIYDKTAFISAILNS</sequence>
<organism evidence="1 2">
    <name type="scientific">Racocetra persica</name>
    <dbReference type="NCBI Taxonomy" id="160502"/>
    <lineage>
        <taxon>Eukaryota</taxon>
        <taxon>Fungi</taxon>
        <taxon>Fungi incertae sedis</taxon>
        <taxon>Mucoromycota</taxon>
        <taxon>Glomeromycotina</taxon>
        <taxon>Glomeromycetes</taxon>
        <taxon>Diversisporales</taxon>
        <taxon>Gigasporaceae</taxon>
        <taxon>Racocetra</taxon>
    </lineage>
</organism>
<gene>
    <name evidence="1" type="ORF">RPERSI_LOCUS16335</name>
</gene>
<comment type="caution">
    <text evidence="1">The sequence shown here is derived from an EMBL/GenBank/DDBJ whole genome shotgun (WGS) entry which is preliminary data.</text>
</comment>
<keyword evidence="2" id="KW-1185">Reference proteome</keyword>
<reference evidence="1" key="1">
    <citation type="submission" date="2021-06" db="EMBL/GenBank/DDBJ databases">
        <authorList>
            <person name="Kallberg Y."/>
            <person name="Tangrot J."/>
            <person name="Rosling A."/>
        </authorList>
    </citation>
    <scope>NUCLEOTIDE SEQUENCE</scope>
    <source>
        <strain evidence="1">MA461A</strain>
    </source>
</reference>
<evidence type="ECO:0000313" key="1">
    <source>
        <dbReference type="EMBL" id="CAG8770432.1"/>
    </source>
</evidence>
<protein>
    <submittedName>
        <fullName evidence="1">8764_t:CDS:1</fullName>
    </submittedName>
</protein>
<dbReference type="EMBL" id="CAJVQC010040251">
    <property type="protein sequence ID" value="CAG8770432.1"/>
    <property type="molecule type" value="Genomic_DNA"/>
</dbReference>
<dbReference type="Proteomes" id="UP000789920">
    <property type="component" value="Unassembled WGS sequence"/>
</dbReference>
<accession>A0ACA9QZM6</accession>
<proteinExistence type="predicted"/>
<name>A0ACA9QZM6_9GLOM</name>